<sequence>MATVSKQCNVSYANNVSFGQVAAMQSQSGVE</sequence>
<evidence type="ECO:0000313" key="1">
    <source>
        <dbReference type="EMBL" id="SQC90937.1"/>
    </source>
</evidence>
<protein>
    <submittedName>
        <fullName evidence="1">Uncharacterized protein</fullName>
    </submittedName>
</protein>
<organism evidence="1 2">
    <name type="scientific">Cedecea neteri</name>
    <dbReference type="NCBI Taxonomy" id="158822"/>
    <lineage>
        <taxon>Bacteria</taxon>
        <taxon>Pseudomonadati</taxon>
        <taxon>Pseudomonadota</taxon>
        <taxon>Gammaproteobacteria</taxon>
        <taxon>Enterobacterales</taxon>
        <taxon>Enterobacteriaceae</taxon>
        <taxon>Cedecea</taxon>
    </lineage>
</organism>
<reference evidence="1 2" key="1">
    <citation type="submission" date="2018-06" db="EMBL/GenBank/DDBJ databases">
        <authorList>
            <consortium name="Pathogen Informatics"/>
            <person name="Doyle S."/>
        </authorList>
    </citation>
    <scope>NUCLEOTIDE SEQUENCE [LARGE SCALE GENOMIC DNA]</scope>
    <source>
        <strain evidence="1 2">NCTC12120</strain>
    </source>
</reference>
<dbReference type="EMBL" id="UAVU01000006">
    <property type="protein sequence ID" value="SQC90937.1"/>
    <property type="molecule type" value="Genomic_DNA"/>
</dbReference>
<evidence type="ECO:0000313" key="2">
    <source>
        <dbReference type="Proteomes" id="UP000251197"/>
    </source>
</evidence>
<accession>A0A2X3IWR1</accession>
<dbReference type="AlphaFoldDB" id="A0A2X3IWR1"/>
<dbReference type="Proteomes" id="UP000251197">
    <property type="component" value="Unassembled WGS sequence"/>
</dbReference>
<proteinExistence type="predicted"/>
<gene>
    <name evidence="1" type="ORF">NCTC12120_04083</name>
</gene>
<name>A0A2X3IWR1_9ENTR</name>